<proteinExistence type="predicted"/>
<dbReference type="Proteomes" id="UP001056386">
    <property type="component" value="Chromosome 2"/>
</dbReference>
<dbReference type="NCBIfam" id="TIGR03742">
    <property type="entry name" value="PRTRC_F"/>
    <property type="match status" value="1"/>
</dbReference>
<reference evidence="1" key="1">
    <citation type="submission" date="2022-06" db="EMBL/GenBank/DDBJ databases">
        <title>Draft genome sequence of Burkholderia glumae strain GR20004 isolated from rice panicle showing bacterial panicle blight.</title>
        <authorList>
            <person name="Choi S.Y."/>
            <person name="Lee Y.H."/>
        </authorList>
    </citation>
    <scope>NUCLEOTIDE SEQUENCE</scope>
    <source>
        <strain evidence="1">GR20004</strain>
    </source>
</reference>
<keyword evidence="2" id="KW-1185">Reference proteome</keyword>
<organism evidence="1 2">
    <name type="scientific">Burkholderia glumae</name>
    <name type="common">Pseudomonas glumae</name>
    <dbReference type="NCBI Taxonomy" id="337"/>
    <lineage>
        <taxon>Bacteria</taxon>
        <taxon>Pseudomonadati</taxon>
        <taxon>Pseudomonadota</taxon>
        <taxon>Betaproteobacteria</taxon>
        <taxon>Burkholderiales</taxon>
        <taxon>Burkholderiaceae</taxon>
        <taxon>Burkholderia</taxon>
    </lineage>
</organism>
<dbReference type="EMBL" id="CP099583">
    <property type="protein sequence ID" value="USS42780.1"/>
    <property type="molecule type" value="Genomic_DNA"/>
</dbReference>
<accession>A0ABY5B6W4</accession>
<protein>
    <submittedName>
        <fullName evidence="1">PRTRC system protein F</fullName>
    </submittedName>
</protein>
<dbReference type="InterPro" id="IPR022283">
    <property type="entry name" value="PRTRC_protein-F"/>
</dbReference>
<name>A0ABY5B6W4_BURGL</name>
<gene>
    <name evidence="1" type="ORF">NFI99_11415</name>
</gene>
<sequence>MTPLPLVLPTISPKVPTRYVTGSDRHFIRGLALALVNGRVVTKADAEQLGESTDERKVAEGTICREWREITSGLRWFDWNLRVVNEGNPAKSAWFLIHSRDGIGNAPVRFIGAGVQRLERAVPGLGQTVLAVLYETCAHYLPSVLTPQETLGLAEYMYWHGEADEFAAMDELALMYDLKIPKERTDEAIDEFFAQCDTPRRREFFSTAPEWACYPQRVLTADEVACAHTRTNDIIFVDAVVHACDAIHAIVNSGRKFARVNCSDAGEHGIDYATFLLWEQEDGTGRVLDDFWNNELQGDYLEASAAIALPFASKAIGNWFERMHNTAALARATEELISFLSIDAEEDAPAQRIEVRV</sequence>
<evidence type="ECO:0000313" key="2">
    <source>
        <dbReference type="Proteomes" id="UP001056386"/>
    </source>
</evidence>
<dbReference type="Pfam" id="PF14456">
    <property type="entry name" value="alpha-hel2"/>
    <property type="match status" value="1"/>
</dbReference>
<dbReference type="RefSeq" id="WP_252836499.1">
    <property type="nucleotide sequence ID" value="NZ_CP099583.1"/>
</dbReference>
<evidence type="ECO:0000313" key="1">
    <source>
        <dbReference type="EMBL" id="USS42780.1"/>
    </source>
</evidence>